<dbReference type="STRING" id="349095.SAMN05660299_01923"/>
<evidence type="ECO:0000313" key="2">
    <source>
        <dbReference type="EMBL" id="SDN00162.1"/>
    </source>
</evidence>
<dbReference type="Pfam" id="PF24292">
    <property type="entry name" value="DUF7479"/>
    <property type="match status" value="1"/>
</dbReference>
<dbReference type="InterPro" id="IPR055902">
    <property type="entry name" value="DUF7479"/>
</dbReference>
<dbReference type="InterPro" id="IPR054656">
    <property type="entry name" value="DVU_1557-like"/>
</dbReference>
<organism evidence="2 3">
    <name type="scientific">Megasphaera paucivorans</name>
    <dbReference type="NCBI Taxonomy" id="349095"/>
    <lineage>
        <taxon>Bacteria</taxon>
        <taxon>Bacillati</taxon>
        <taxon>Bacillota</taxon>
        <taxon>Negativicutes</taxon>
        <taxon>Veillonellales</taxon>
        <taxon>Veillonellaceae</taxon>
        <taxon>Megasphaera</taxon>
    </lineage>
</organism>
<dbReference type="Proteomes" id="UP000199309">
    <property type="component" value="Unassembled WGS sequence"/>
</dbReference>
<protein>
    <recommendedName>
        <fullName evidence="1">DUF7479 domain-containing protein</fullName>
    </recommendedName>
</protein>
<dbReference type="EMBL" id="FNHQ01000019">
    <property type="protein sequence ID" value="SDN00162.1"/>
    <property type="molecule type" value="Genomic_DNA"/>
</dbReference>
<sequence length="73" mass="8076">MTADKNYYTMDTQGNLKCLKCGVPLVKGKAKFMYLDNGFPVELPVCPICGFVYVPEELALGKVLSVEKALEDK</sequence>
<name>A0A1G9XTL4_9FIRM</name>
<dbReference type="RefSeq" id="WP_091651131.1">
    <property type="nucleotide sequence ID" value="NZ_FNHQ01000019.1"/>
</dbReference>
<dbReference type="NCBIfam" id="NF045645">
    <property type="entry name" value="DVU_1557_fam"/>
    <property type="match status" value="1"/>
</dbReference>
<reference evidence="2 3" key="1">
    <citation type="submission" date="2016-10" db="EMBL/GenBank/DDBJ databases">
        <authorList>
            <person name="de Groot N.N."/>
        </authorList>
    </citation>
    <scope>NUCLEOTIDE SEQUENCE [LARGE SCALE GENOMIC DNA]</scope>
    <source>
        <strain evidence="2 3">DSM 16981</strain>
    </source>
</reference>
<evidence type="ECO:0000313" key="3">
    <source>
        <dbReference type="Proteomes" id="UP000199309"/>
    </source>
</evidence>
<dbReference type="AlphaFoldDB" id="A0A1G9XTL4"/>
<gene>
    <name evidence="2" type="ORF">SAMN05660299_01923</name>
</gene>
<proteinExistence type="predicted"/>
<feature type="domain" description="DUF7479" evidence="1">
    <location>
        <begin position="15"/>
        <end position="73"/>
    </location>
</feature>
<keyword evidence="3" id="KW-1185">Reference proteome</keyword>
<dbReference type="OrthoDB" id="1753012at2"/>
<evidence type="ECO:0000259" key="1">
    <source>
        <dbReference type="Pfam" id="PF24292"/>
    </source>
</evidence>
<accession>A0A1G9XTL4</accession>